<dbReference type="PANTHER" id="PTHR23077:SF9">
    <property type="entry name" value="PEROXISOMAL ATPASE PEX6"/>
    <property type="match status" value="1"/>
</dbReference>
<dbReference type="Gene3D" id="3.40.50.300">
    <property type="entry name" value="P-loop containing nucleotide triphosphate hydrolases"/>
    <property type="match status" value="1"/>
</dbReference>
<name>A0A8S3JWP7_9BILA</name>
<dbReference type="GO" id="GO:0005829">
    <property type="term" value="C:cytosol"/>
    <property type="evidence" value="ECO:0007669"/>
    <property type="project" value="TreeGrafter"/>
</dbReference>
<dbReference type="AlphaFoldDB" id="A0A8S3JWP7"/>
<dbReference type="GO" id="GO:0016558">
    <property type="term" value="P:protein import into peroxisome matrix"/>
    <property type="evidence" value="ECO:0007669"/>
    <property type="project" value="TreeGrafter"/>
</dbReference>
<comment type="caution">
    <text evidence="1">The sequence shown here is derived from an EMBL/GenBank/DDBJ whole genome shotgun (WGS) entry which is preliminary data.</text>
</comment>
<evidence type="ECO:0000313" key="2">
    <source>
        <dbReference type="Proteomes" id="UP000681720"/>
    </source>
</evidence>
<proteinExistence type="predicted"/>
<evidence type="ECO:0000313" key="1">
    <source>
        <dbReference type="EMBL" id="CAF5224287.1"/>
    </source>
</evidence>
<organism evidence="1 2">
    <name type="scientific">Rotaria magnacalcarata</name>
    <dbReference type="NCBI Taxonomy" id="392030"/>
    <lineage>
        <taxon>Eukaryota</taxon>
        <taxon>Metazoa</taxon>
        <taxon>Spiralia</taxon>
        <taxon>Gnathifera</taxon>
        <taxon>Rotifera</taxon>
        <taxon>Eurotatoria</taxon>
        <taxon>Bdelloidea</taxon>
        <taxon>Philodinida</taxon>
        <taxon>Philodinidae</taxon>
        <taxon>Rotaria</taxon>
    </lineage>
</organism>
<sequence length="119" mass="13798">LRPGRFDKLIYIGISNDHNDRRQMFQALTQKFKIVEEEFDADAFVRACPLNMTGADFYALASGAYLSAIRRLITNNQEKDDEYDQIVHLIKSDFTDALATFTPSLDENDIRQYERLQKS</sequence>
<dbReference type="GO" id="GO:0016887">
    <property type="term" value="F:ATP hydrolysis activity"/>
    <property type="evidence" value="ECO:0007669"/>
    <property type="project" value="TreeGrafter"/>
</dbReference>
<gene>
    <name evidence="1" type="ORF">GIL414_LOCUS86029</name>
</gene>
<feature type="non-terminal residue" evidence="1">
    <location>
        <position position="1"/>
    </location>
</feature>
<protein>
    <submittedName>
        <fullName evidence="1">Uncharacterized protein</fullName>
    </submittedName>
</protein>
<reference evidence="1" key="1">
    <citation type="submission" date="2021-02" db="EMBL/GenBank/DDBJ databases">
        <authorList>
            <person name="Nowell W R."/>
        </authorList>
    </citation>
    <scope>NUCLEOTIDE SEQUENCE</scope>
</reference>
<accession>A0A8S3JWP7</accession>
<dbReference type="Gene3D" id="1.10.8.60">
    <property type="match status" value="1"/>
</dbReference>
<dbReference type="Proteomes" id="UP000681720">
    <property type="component" value="Unassembled WGS sequence"/>
</dbReference>
<dbReference type="EMBL" id="CAJOBJ010372950">
    <property type="protein sequence ID" value="CAF5224287.1"/>
    <property type="molecule type" value="Genomic_DNA"/>
</dbReference>
<dbReference type="GO" id="GO:0005778">
    <property type="term" value="C:peroxisomal membrane"/>
    <property type="evidence" value="ECO:0007669"/>
    <property type="project" value="TreeGrafter"/>
</dbReference>
<dbReference type="InterPro" id="IPR027417">
    <property type="entry name" value="P-loop_NTPase"/>
</dbReference>
<dbReference type="SUPFAM" id="SSF52540">
    <property type="entry name" value="P-loop containing nucleoside triphosphate hydrolases"/>
    <property type="match status" value="1"/>
</dbReference>
<dbReference type="PANTHER" id="PTHR23077">
    <property type="entry name" value="AAA-FAMILY ATPASE"/>
    <property type="match status" value="1"/>
</dbReference>
<dbReference type="InterPro" id="IPR050168">
    <property type="entry name" value="AAA_ATPase_domain"/>
</dbReference>